<sequence length="260" mass="29116">MGCCVSTNNTTTSSTLRKLHDPPKPKPKPLIPRDKPSESNTTIEEETVKEVLSETSKWNPPTTFAKEKPQKPRQNKFFKEEQSKVVETKPLAIFIAEDTSEVCSFSETMSTATSITDQREEREETRKRVERSQTKLQKNRHFPGERTVHGATKVGSAKVVQCRDQMAQKMGNGGTRRRRVPADKSLRRPRSPAAGPGTARPVVGRSPSVRKTNRCPTRVRTGAAENGSRKMENPARERKWGSAGESLENPLVSLECFIFI</sequence>
<evidence type="ECO:0000313" key="3">
    <source>
        <dbReference type="Proteomes" id="UP000075243"/>
    </source>
</evidence>
<proteinExistence type="predicted"/>
<feature type="compositionally biased region" description="Polar residues" evidence="1">
    <location>
        <begin position="53"/>
        <end position="62"/>
    </location>
</feature>
<dbReference type="PANTHER" id="PTHR33871">
    <property type="entry name" value="OS05G0503100 PROTEIN-RELATED"/>
    <property type="match status" value="1"/>
</dbReference>
<dbReference type="Proteomes" id="UP000075243">
    <property type="component" value="Chromosome 9"/>
</dbReference>
<keyword evidence="3" id="KW-1185">Reference proteome</keyword>
<organism evidence="2 3">
    <name type="scientific">Cajanus cajan</name>
    <name type="common">Pigeon pea</name>
    <name type="synonym">Cajanus indicus</name>
    <dbReference type="NCBI Taxonomy" id="3821"/>
    <lineage>
        <taxon>Eukaryota</taxon>
        <taxon>Viridiplantae</taxon>
        <taxon>Streptophyta</taxon>
        <taxon>Embryophyta</taxon>
        <taxon>Tracheophyta</taxon>
        <taxon>Spermatophyta</taxon>
        <taxon>Magnoliopsida</taxon>
        <taxon>eudicotyledons</taxon>
        <taxon>Gunneridae</taxon>
        <taxon>Pentapetalae</taxon>
        <taxon>rosids</taxon>
        <taxon>fabids</taxon>
        <taxon>Fabales</taxon>
        <taxon>Fabaceae</taxon>
        <taxon>Papilionoideae</taxon>
        <taxon>50 kb inversion clade</taxon>
        <taxon>NPAAA clade</taxon>
        <taxon>indigoferoid/millettioid clade</taxon>
        <taxon>Phaseoleae</taxon>
        <taxon>Cajanus</taxon>
    </lineage>
</organism>
<dbReference type="AlphaFoldDB" id="A0A151T243"/>
<gene>
    <name evidence="2" type="ORF">KK1_023513</name>
</gene>
<feature type="region of interest" description="Disordered" evidence="1">
    <location>
        <begin position="106"/>
        <end position="244"/>
    </location>
</feature>
<accession>A0A151T243</accession>
<feature type="compositionally biased region" description="Basic and acidic residues" evidence="1">
    <location>
        <begin position="117"/>
        <end position="133"/>
    </location>
</feature>
<dbReference type="EMBL" id="CM003611">
    <property type="protein sequence ID" value="KYP61089.1"/>
    <property type="molecule type" value="Genomic_DNA"/>
</dbReference>
<dbReference type="PANTHER" id="PTHR33871:SF14">
    <property type="match status" value="1"/>
</dbReference>
<dbReference type="OMA" id="CRDQTAQ"/>
<feature type="compositionally biased region" description="Polar residues" evidence="1">
    <location>
        <begin position="106"/>
        <end position="116"/>
    </location>
</feature>
<feature type="region of interest" description="Disordered" evidence="1">
    <location>
        <begin position="1"/>
        <end position="83"/>
    </location>
</feature>
<feature type="compositionally biased region" description="Low complexity" evidence="1">
    <location>
        <begin position="1"/>
        <end position="15"/>
    </location>
</feature>
<evidence type="ECO:0000313" key="2">
    <source>
        <dbReference type="EMBL" id="KYP61089.1"/>
    </source>
</evidence>
<name>A0A151T243_CAJCA</name>
<reference evidence="2 3" key="1">
    <citation type="journal article" date="2012" name="Nat. Biotechnol.">
        <title>Draft genome sequence of pigeonpea (Cajanus cajan), an orphan legume crop of resource-poor farmers.</title>
        <authorList>
            <person name="Varshney R.K."/>
            <person name="Chen W."/>
            <person name="Li Y."/>
            <person name="Bharti A.K."/>
            <person name="Saxena R.K."/>
            <person name="Schlueter J.A."/>
            <person name="Donoghue M.T."/>
            <person name="Azam S."/>
            <person name="Fan G."/>
            <person name="Whaley A.M."/>
            <person name="Farmer A.D."/>
            <person name="Sheridan J."/>
            <person name="Iwata A."/>
            <person name="Tuteja R."/>
            <person name="Penmetsa R.V."/>
            <person name="Wu W."/>
            <person name="Upadhyaya H.D."/>
            <person name="Yang S.P."/>
            <person name="Shah T."/>
            <person name="Saxena K.B."/>
            <person name="Michael T."/>
            <person name="McCombie W.R."/>
            <person name="Yang B."/>
            <person name="Zhang G."/>
            <person name="Yang H."/>
            <person name="Wang J."/>
            <person name="Spillane C."/>
            <person name="Cook D.R."/>
            <person name="May G.D."/>
            <person name="Xu X."/>
            <person name="Jackson S.A."/>
        </authorList>
    </citation>
    <scope>NUCLEOTIDE SEQUENCE [LARGE SCALE GENOMIC DNA]</scope>
    <source>
        <strain evidence="3">cv. Asha</strain>
    </source>
</reference>
<protein>
    <submittedName>
        <fullName evidence="2">Uncharacterized protein</fullName>
    </submittedName>
</protein>
<feature type="compositionally biased region" description="Basic and acidic residues" evidence="1">
    <location>
        <begin position="227"/>
        <end position="240"/>
    </location>
</feature>
<evidence type="ECO:0000256" key="1">
    <source>
        <dbReference type="SAM" id="MobiDB-lite"/>
    </source>
</evidence>
<dbReference type="Gramene" id="C.cajan_22840.t">
    <property type="protein sequence ID" value="C.cajan_22840.t.cds1"/>
    <property type="gene ID" value="C.cajan_22840"/>
</dbReference>